<protein>
    <submittedName>
        <fullName evidence="3">Secreted protein containing C-terminal beta-propeller domain</fullName>
    </submittedName>
</protein>
<organism evidence="3 4">
    <name type="scientific">Nocardioides lianchengensis</name>
    <dbReference type="NCBI Taxonomy" id="1045774"/>
    <lineage>
        <taxon>Bacteria</taxon>
        <taxon>Bacillati</taxon>
        <taxon>Actinomycetota</taxon>
        <taxon>Actinomycetes</taxon>
        <taxon>Propionibacteriales</taxon>
        <taxon>Nocardioidaceae</taxon>
        <taxon>Nocardioides</taxon>
    </lineage>
</organism>
<evidence type="ECO:0000313" key="4">
    <source>
        <dbReference type="Proteomes" id="UP000199034"/>
    </source>
</evidence>
<dbReference type="InterPro" id="IPR019198">
    <property type="entry name" value="Beta_propeller_containing"/>
</dbReference>
<feature type="compositionally biased region" description="Polar residues" evidence="1">
    <location>
        <begin position="123"/>
        <end position="136"/>
    </location>
</feature>
<dbReference type="Pfam" id="PF09826">
    <property type="entry name" value="Beta_propel"/>
    <property type="match status" value="1"/>
</dbReference>
<evidence type="ECO:0000256" key="2">
    <source>
        <dbReference type="SAM" id="SignalP"/>
    </source>
</evidence>
<dbReference type="EMBL" id="FMZM01000007">
    <property type="protein sequence ID" value="SDD36417.1"/>
    <property type="molecule type" value="Genomic_DNA"/>
</dbReference>
<dbReference type="RefSeq" id="WP_090857483.1">
    <property type="nucleotide sequence ID" value="NZ_FMZM01000007.1"/>
</dbReference>
<dbReference type="STRING" id="1045774.SAMN05421872_107309"/>
<accession>A0A1G6U756</accession>
<proteinExistence type="predicted"/>
<evidence type="ECO:0000256" key="1">
    <source>
        <dbReference type="SAM" id="MobiDB-lite"/>
    </source>
</evidence>
<gene>
    <name evidence="3" type="ORF">SAMN05421872_107309</name>
</gene>
<evidence type="ECO:0000313" key="3">
    <source>
        <dbReference type="EMBL" id="SDD36417.1"/>
    </source>
</evidence>
<feature type="region of interest" description="Disordered" evidence="1">
    <location>
        <begin position="25"/>
        <end position="51"/>
    </location>
</feature>
<feature type="region of interest" description="Disordered" evidence="1">
    <location>
        <begin position="114"/>
        <end position="140"/>
    </location>
</feature>
<sequence>MPRSRPLLVLVTTAALAGAFVAGTAVGGPDGPDRPDGPHRGGTDASPVAAPFAAPGAPVGYADDCATLLEAYVERAVDLVGPWGWGDTSLYRGGPVLLEELADDGAVRRASGYAGAAKAPASQRATSEESGTNVQESGVDEPDVVKTDGELLVRLDDGVLTTYDVRGGGAPARLGRLVLGGAQEGELLLAGDTATVVAARPDGTTRVLGVDLGDPAAPVVTTTADYDARLLAARLHGDAVRVVVAAGLPDLDFTHPTRRRTDREALRANRALVRATTIEDWLPTVTEDGATTPLVDCSAVALPDEAAGLDTLAVVGFAAGDPAERTVQGLAAAADVAYFSPHHLYLATSHGSGWGCCFRESTGITAAYDEELAGTTTVHDLELAGTGTTYLASGRVDGVVADRWAMDEQDGVLRLAVGPSQLTGNFNSVLTLEQDGPALVEVGRLDDLGVDEQIKSVRWFDALAVVVTFREVDPLYAVDLSDETAPTLLGELKIPGFSEYLHPLGKNRMIGLGQGPTGTGRGWGAQAGFFDVTDLTAVRQLDVHSYRAGSQALAGQDPRQVTWLPEQRTLLTVIADYGRRGQTGYVSVLHLHDRQISNRMVEVEHGEDVAEVRTVPLGDGRVVLVTGSEVSYFEV</sequence>
<reference evidence="3 4" key="1">
    <citation type="submission" date="2016-10" db="EMBL/GenBank/DDBJ databases">
        <authorList>
            <person name="de Groot N.N."/>
        </authorList>
    </citation>
    <scope>NUCLEOTIDE SEQUENCE [LARGE SCALE GENOMIC DNA]</scope>
    <source>
        <strain evidence="3 4">CGMCC 4.6858</strain>
    </source>
</reference>
<dbReference type="AlphaFoldDB" id="A0A1G6U756"/>
<name>A0A1G6U756_9ACTN</name>
<feature type="compositionally biased region" description="Basic and acidic residues" evidence="1">
    <location>
        <begin position="31"/>
        <end position="42"/>
    </location>
</feature>
<keyword evidence="4" id="KW-1185">Reference proteome</keyword>
<keyword evidence="2" id="KW-0732">Signal</keyword>
<dbReference type="OrthoDB" id="9778998at2"/>
<dbReference type="Proteomes" id="UP000199034">
    <property type="component" value="Unassembled WGS sequence"/>
</dbReference>
<feature type="signal peptide" evidence="2">
    <location>
        <begin position="1"/>
        <end position="27"/>
    </location>
</feature>
<feature type="chain" id="PRO_5043893081" evidence="2">
    <location>
        <begin position="28"/>
        <end position="635"/>
    </location>
</feature>